<keyword evidence="5" id="KW-0862">Zinc</keyword>
<keyword evidence="3" id="KW-0677">Repeat</keyword>
<evidence type="ECO:0000256" key="5">
    <source>
        <dbReference type="ARBA" id="ARBA00022833"/>
    </source>
</evidence>
<dbReference type="GO" id="GO:0005634">
    <property type="term" value="C:nucleus"/>
    <property type="evidence" value="ECO:0007669"/>
    <property type="project" value="UniProtKB-SubCell"/>
</dbReference>
<dbReference type="PANTHER" id="PTHR23226:SF416">
    <property type="entry name" value="FI01424P"/>
    <property type="match status" value="1"/>
</dbReference>
<comment type="subcellular location">
    <subcellularLocation>
        <location evidence="1">Nucleus</location>
    </subcellularLocation>
</comment>
<feature type="non-terminal residue" evidence="9">
    <location>
        <position position="54"/>
    </location>
</feature>
<dbReference type="Gene3D" id="3.30.160.60">
    <property type="entry name" value="Classic Zinc Finger"/>
    <property type="match status" value="1"/>
</dbReference>
<gene>
    <name evidence="9" type="primary">Znf718_0</name>
    <name evidence="10" type="synonym">Znf718_1</name>
    <name evidence="11" type="synonym">Znf718_2</name>
    <name evidence="10" type="ORF">CNELOR_R00858</name>
    <name evidence="11" type="ORF">CNELOR_R11652</name>
    <name evidence="9" type="ORF">CNELOR_R14580</name>
</gene>
<dbReference type="InterPro" id="IPR013087">
    <property type="entry name" value="Znf_C2H2_type"/>
</dbReference>
<dbReference type="EMBL" id="VZTF01007385">
    <property type="protein sequence ID" value="NXB09320.1"/>
    <property type="molecule type" value="Genomic_DNA"/>
</dbReference>
<evidence type="ECO:0000256" key="3">
    <source>
        <dbReference type="ARBA" id="ARBA00022737"/>
    </source>
</evidence>
<feature type="non-terminal residue" evidence="9">
    <location>
        <position position="1"/>
    </location>
</feature>
<organism evidence="9 12">
    <name type="scientific">Cnemophilus loriae</name>
    <name type="common">Loria's bird-of-paradise</name>
    <dbReference type="NCBI Taxonomy" id="254448"/>
    <lineage>
        <taxon>Eukaryota</taxon>
        <taxon>Metazoa</taxon>
        <taxon>Chordata</taxon>
        <taxon>Craniata</taxon>
        <taxon>Vertebrata</taxon>
        <taxon>Euteleostomi</taxon>
        <taxon>Archelosauria</taxon>
        <taxon>Archosauria</taxon>
        <taxon>Dinosauria</taxon>
        <taxon>Saurischia</taxon>
        <taxon>Theropoda</taxon>
        <taxon>Coelurosauria</taxon>
        <taxon>Aves</taxon>
        <taxon>Neognathae</taxon>
        <taxon>Neoaves</taxon>
        <taxon>Telluraves</taxon>
        <taxon>Australaves</taxon>
        <taxon>Passeriformes</taxon>
        <taxon>Corvoidea</taxon>
        <taxon>Corvidae</taxon>
        <taxon>Cnemophilus</taxon>
    </lineage>
</organism>
<dbReference type="EMBL" id="VZTF01005138">
    <property type="protein sequence ID" value="NXB06481.1"/>
    <property type="molecule type" value="Genomic_DNA"/>
</dbReference>
<evidence type="ECO:0000313" key="10">
    <source>
        <dbReference type="EMBL" id="NXB09320.1"/>
    </source>
</evidence>
<evidence type="ECO:0000313" key="11">
    <source>
        <dbReference type="EMBL" id="NXB12045.1"/>
    </source>
</evidence>
<evidence type="ECO:0000256" key="1">
    <source>
        <dbReference type="ARBA" id="ARBA00004123"/>
    </source>
</evidence>
<dbReference type="SUPFAM" id="SSF57667">
    <property type="entry name" value="beta-beta-alpha zinc fingers"/>
    <property type="match status" value="1"/>
</dbReference>
<dbReference type="GO" id="GO:0000978">
    <property type="term" value="F:RNA polymerase II cis-regulatory region sequence-specific DNA binding"/>
    <property type="evidence" value="ECO:0007669"/>
    <property type="project" value="TreeGrafter"/>
</dbReference>
<name>A0A7K8AV47_9CORV</name>
<dbReference type="AlphaFoldDB" id="A0A7K8AV47"/>
<feature type="domain" description="C2H2-type" evidence="8">
    <location>
        <begin position="27"/>
        <end position="54"/>
    </location>
</feature>
<keyword evidence="2" id="KW-0479">Metal-binding</keyword>
<evidence type="ECO:0000259" key="8">
    <source>
        <dbReference type="PROSITE" id="PS50157"/>
    </source>
</evidence>
<sequence>CQEGSWSYSWSFDLVFHEWLHAREKLYKCLECRKGFNWSSHLICQQKIHSKERP</sequence>
<evidence type="ECO:0000313" key="9">
    <source>
        <dbReference type="EMBL" id="NXB06481.1"/>
    </source>
</evidence>
<dbReference type="GO" id="GO:0000981">
    <property type="term" value="F:DNA-binding transcription factor activity, RNA polymerase II-specific"/>
    <property type="evidence" value="ECO:0007669"/>
    <property type="project" value="TreeGrafter"/>
</dbReference>
<dbReference type="FunFam" id="3.30.160.60:FF:000005">
    <property type="entry name" value="Zinc finger protein 14 homolog"/>
    <property type="match status" value="1"/>
</dbReference>
<keyword evidence="6" id="KW-0539">Nucleus</keyword>
<dbReference type="Proteomes" id="UP000517678">
    <property type="component" value="Unassembled WGS sequence"/>
</dbReference>
<evidence type="ECO:0000256" key="4">
    <source>
        <dbReference type="ARBA" id="ARBA00022771"/>
    </source>
</evidence>
<accession>A0A7K8AV47</accession>
<dbReference type="PANTHER" id="PTHR23226">
    <property type="entry name" value="ZINC FINGER AND SCAN DOMAIN-CONTAINING"/>
    <property type="match status" value="1"/>
</dbReference>
<protein>
    <submittedName>
        <fullName evidence="9">ZN718 protein</fullName>
    </submittedName>
</protein>
<keyword evidence="12" id="KW-1185">Reference proteome</keyword>
<evidence type="ECO:0000256" key="2">
    <source>
        <dbReference type="ARBA" id="ARBA00022723"/>
    </source>
</evidence>
<proteinExistence type="predicted"/>
<keyword evidence="4 7" id="KW-0863">Zinc-finger</keyword>
<dbReference type="PROSITE" id="PS50157">
    <property type="entry name" value="ZINC_FINGER_C2H2_2"/>
    <property type="match status" value="1"/>
</dbReference>
<evidence type="ECO:0000256" key="6">
    <source>
        <dbReference type="ARBA" id="ARBA00023242"/>
    </source>
</evidence>
<evidence type="ECO:0000256" key="7">
    <source>
        <dbReference type="PROSITE-ProRule" id="PRU00042"/>
    </source>
</evidence>
<dbReference type="InterPro" id="IPR036236">
    <property type="entry name" value="Znf_C2H2_sf"/>
</dbReference>
<dbReference type="GO" id="GO:0008270">
    <property type="term" value="F:zinc ion binding"/>
    <property type="evidence" value="ECO:0007669"/>
    <property type="project" value="UniProtKB-KW"/>
</dbReference>
<comment type="caution">
    <text evidence="9">The sequence shown here is derived from an EMBL/GenBank/DDBJ whole genome shotgun (WGS) entry which is preliminary data.</text>
</comment>
<evidence type="ECO:0000313" key="12">
    <source>
        <dbReference type="Proteomes" id="UP000517678"/>
    </source>
</evidence>
<dbReference type="EMBL" id="VZTF01009208">
    <property type="protein sequence ID" value="NXB12045.1"/>
    <property type="molecule type" value="Genomic_DNA"/>
</dbReference>
<reference evidence="9 12" key="1">
    <citation type="submission" date="2019-09" db="EMBL/GenBank/DDBJ databases">
        <title>Bird 10,000 Genomes (B10K) Project - Family phase.</title>
        <authorList>
            <person name="Zhang G."/>
        </authorList>
    </citation>
    <scope>NUCLEOTIDE SEQUENCE [LARGE SCALE GENOMIC DNA]</scope>
    <source>
        <strain evidence="9">B10K-DU-029-38</strain>
        <tissue evidence="9">Muscle</tissue>
    </source>
</reference>